<protein>
    <submittedName>
        <fullName evidence="1">Uncharacterized protein</fullName>
    </submittedName>
</protein>
<proteinExistence type="predicted"/>
<evidence type="ECO:0000313" key="1">
    <source>
        <dbReference type="EMBL" id="BFG05645.1"/>
    </source>
</evidence>
<sequence length="81" mass="9574">MVNRFMTIISEEVAYQTPVVKRKSGERVIHLTWTASGHRWLIPGKHRTLRILATKCLSRKPVWALRSVLTPRRDWPIKRSR</sequence>
<evidence type="ECO:0000313" key="2">
    <source>
        <dbReference type="Proteomes" id="UP001500889"/>
    </source>
</evidence>
<dbReference type="EMBL" id="AP029267">
    <property type="protein sequence ID" value="BFG05645.1"/>
    <property type="molecule type" value="Genomic_DNA"/>
</dbReference>
<dbReference type="AlphaFoldDB" id="A0AAU9GDT7"/>
<gene>
    <name evidence="1" type="ORF">DMAD_04336</name>
</gene>
<accession>A0AAU9GDT7</accession>
<organism evidence="1 2">
    <name type="scientific">Drosophila madeirensis</name>
    <name type="common">Fruit fly</name>
    <dbReference type="NCBI Taxonomy" id="30013"/>
    <lineage>
        <taxon>Eukaryota</taxon>
        <taxon>Metazoa</taxon>
        <taxon>Ecdysozoa</taxon>
        <taxon>Arthropoda</taxon>
        <taxon>Hexapoda</taxon>
        <taxon>Insecta</taxon>
        <taxon>Pterygota</taxon>
        <taxon>Neoptera</taxon>
        <taxon>Endopterygota</taxon>
        <taxon>Diptera</taxon>
        <taxon>Brachycera</taxon>
        <taxon>Muscomorpha</taxon>
        <taxon>Ephydroidea</taxon>
        <taxon>Drosophilidae</taxon>
        <taxon>Drosophila</taxon>
        <taxon>Sophophora</taxon>
    </lineage>
</organism>
<keyword evidence="2" id="KW-1185">Reference proteome</keyword>
<name>A0AAU9GDT7_DROMD</name>
<dbReference type="Proteomes" id="UP001500889">
    <property type="component" value="Chromosome E"/>
</dbReference>
<reference evidence="1 2" key="1">
    <citation type="submission" date="2024-02" db="EMBL/GenBank/DDBJ databases">
        <title>A chromosome-level genome assembly of Drosophila madeirensis, a fruit fly species endemic to Madeira island.</title>
        <authorList>
            <person name="Tomihara K."/>
            <person name="Llopart A."/>
            <person name="Yamamoto D."/>
        </authorList>
    </citation>
    <scope>NUCLEOTIDE SEQUENCE [LARGE SCALE GENOMIC DNA]</scope>
    <source>
        <strain evidence="1 2">RF1</strain>
    </source>
</reference>